<keyword evidence="2" id="KW-1185">Reference proteome</keyword>
<dbReference type="AlphaFoldDB" id="A0A839F0U8"/>
<evidence type="ECO:0000313" key="1">
    <source>
        <dbReference type="EMBL" id="MBA8885861.1"/>
    </source>
</evidence>
<gene>
    <name evidence="1" type="ORF">FHW12_000052</name>
</gene>
<proteinExistence type="predicted"/>
<reference evidence="1 2" key="1">
    <citation type="submission" date="2020-07" db="EMBL/GenBank/DDBJ databases">
        <title>Genomic Encyclopedia of Type Strains, Phase IV (KMG-V): Genome sequencing to study the core and pangenomes of soil and plant-associated prokaryotes.</title>
        <authorList>
            <person name="Whitman W."/>
        </authorList>
    </citation>
    <scope>NUCLEOTIDE SEQUENCE [LARGE SCALE GENOMIC DNA]</scope>
    <source>
        <strain evidence="1 2">RH2WT43</strain>
    </source>
</reference>
<sequence>MGIWTTTAQGLPGEDEAVQFTIRERRVPLRGQYRHGEFATRWWHYPACNVNRWSALEHEPDVASVDAFDAHAAAA</sequence>
<dbReference type="Proteomes" id="UP000550401">
    <property type="component" value="Unassembled WGS sequence"/>
</dbReference>
<name>A0A839F0U8_9GAMM</name>
<evidence type="ECO:0000313" key="2">
    <source>
        <dbReference type="Proteomes" id="UP000550401"/>
    </source>
</evidence>
<protein>
    <submittedName>
        <fullName evidence="1">Uncharacterized protein</fullName>
    </submittedName>
</protein>
<comment type="caution">
    <text evidence="1">The sequence shown here is derived from an EMBL/GenBank/DDBJ whole genome shotgun (WGS) entry which is preliminary data.</text>
</comment>
<accession>A0A839F0U8</accession>
<dbReference type="RefSeq" id="WP_182528988.1">
    <property type="nucleotide sequence ID" value="NZ_JACGXL010000001.1"/>
</dbReference>
<dbReference type="EMBL" id="JACGXL010000001">
    <property type="protein sequence ID" value="MBA8885861.1"/>
    <property type="molecule type" value="Genomic_DNA"/>
</dbReference>
<organism evidence="1 2">
    <name type="scientific">Dokdonella fugitiva</name>
    <dbReference type="NCBI Taxonomy" id="328517"/>
    <lineage>
        <taxon>Bacteria</taxon>
        <taxon>Pseudomonadati</taxon>
        <taxon>Pseudomonadota</taxon>
        <taxon>Gammaproteobacteria</taxon>
        <taxon>Lysobacterales</taxon>
        <taxon>Rhodanobacteraceae</taxon>
        <taxon>Dokdonella</taxon>
    </lineage>
</organism>